<dbReference type="EMBL" id="VUJU01005323">
    <property type="protein sequence ID" value="KAF0751607.1"/>
    <property type="molecule type" value="Genomic_DNA"/>
</dbReference>
<gene>
    <name evidence="1" type="ORF">FWK35_00018338</name>
</gene>
<protein>
    <submittedName>
        <fullName evidence="1">Uncharacterized protein</fullName>
    </submittedName>
</protein>
<evidence type="ECO:0000313" key="2">
    <source>
        <dbReference type="Proteomes" id="UP000478052"/>
    </source>
</evidence>
<evidence type="ECO:0000313" key="1">
    <source>
        <dbReference type="EMBL" id="KAF0751607.1"/>
    </source>
</evidence>
<comment type="caution">
    <text evidence="1">The sequence shown here is derived from an EMBL/GenBank/DDBJ whole genome shotgun (WGS) entry which is preliminary data.</text>
</comment>
<accession>A0A6G0Y9I8</accession>
<dbReference type="Proteomes" id="UP000478052">
    <property type="component" value="Unassembled WGS sequence"/>
</dbReference>
<dbReference type="AlphaFoldDB" id="A0A6G0Y9I8"/>
<organism evidence="1 2">
    <name type="scientific">Aphis craccivora</name>
    <name type="common">Cowpea aphid</name>
    <dbReference type="NCBI Taxonomy" id="307492"/>
    <lineage>
        <taxon>Eukaryota</taxon>
        <taxon>Metazoa</taxon>
        <taxon>Ecdysozoa</taxon>
        <taxon>Arthropoda</taxon>
        <taxon>Hexapoda</taxon>
        <taxon>Insecta</taxon>
        <taxon>Pterygota</taxon>
        <taxon>Neoptera</taxon>
        <taxon>Paraneoptera</taxon>
        <taxon>Hemiptera</taxon>
        <taxon>Sternorrhyncha</taxon>
        <taxon>Aphidomorpha</taxon>
        <taxon>Aphidoidea</taxon>
        <taxon>Aphididae</taxon>
        <taxon>Aphidini</taxon>
        <taxon>Aphis</taxon>
        <taxon>Aphis</taxon>
    </lineage>
</organism>
<sequence>MPDNGSAILEYFDKTYVTGTFRRINSTQDNCIRLRNCPPLFSLHVWNLVGHCHPSIWVLITKIHLEVANDETKLPQSVLGTLPKKKKPKIYALYHNDIILTILKPILIKKKYF</sequence>
<reference evidence="1 2" key="1">
    <citation type="submission" date="2019-08" db="EMBL/GenBank/DDBJ databases">
        <title>Whole genome of Aphis craccivora.</title>
        <authorList>
            <person name="Voronova N.V."/>
            <person name="Shulinski R.S."/>
            <person name="Bandarenka Y.V."/>
            <person name="Zhorov D.G."/>
            <person name="Warner D."/>
        </authorList>
    </citation>
    <scope>NUCLEOTIDE SEQUENCE [LARGE SCALE GENOMIC DNA]</scope>
    <source>
        <strain evidence="1">180601</strain>
        <tissue evidence="1">Whole Body</tissue>
    </source>
</reference>
<proteinExistence type="predicted"/>
<keyword evidence="2" id="KW-1185">Reference proteome</keyword>
<name>A0A6G0Y9I8_APHCR</name>